<name>A0ABU6VP64_9FABA</name>
<dbReference type="Proteomes" id="UP001341840">
    <property type="component" value="Unassembled WGS sequence"/>
</dbReference>
<gene>
    <name evidence="3" type="ORF">PIB30_073626</name>
</gene>
<feature type="compositionally biased region" description="Basic and acidic residues" evidence="1">
    <location>
        <begin position="65"/>
        <end position="80"/>
    </location>
</feature>
<dbReference type="EMBL" id="JASCZI010151932">
    <property type="protein sequence ID" value="MED6174939.1"/>
    <property type="molecule type" value="Genomic_DNA"/>
</dbReference>
<protein>
    <recommendedName>
        <fullName evidence="2">Peptidase A2 domain-containing protein</fullName>
    </recommendedName>
</protein>
<evidence type="ECO:0000256" key="1">
    <source>
        <dbReference type="SAM" id="MobiDB-lite"/>
    </source>
</evidence>
<feature type="region of interest" description="Disordered" evidence="1">
    <location>
        <begin position="65"/>
        <end position="119"/>
    </location>
</feature>
<accession>A0ABU6VP64</accession>
<keyword evidence="4" id="KW-1185">Reference proteome</keyword>
<organism evidence="3 4">
    <name type="scientific">Stylosanthes scabra</name>
    <dbReference type="NCBI Taxonomy" id="79078"/>
    <lineage>
        <taxon>Eukaryota</taxon>
        <taxon>Viridiplantae</taxon>
        <taxon>Streptophyta</taxon>
        <taxon>Embryophyta</taxon>
        <taxon>Tracheophyta</taxon>
        <taxon>Spermatophyta</taxon>
        <taxon>Magnoliopsida</taxon>
        <taxon>eudicotyledons</taxon>
        <taxon>Gunneridae</taxon>
        <taxon>Pentapetalae</taxon>
        <taxon>rosids</taxon>
        <taxon>fabids</taxon>
        <taxon>Fabales</taxon>
        <taxon>Fabaceae</taxon>
        <taxon>Papilionoideae</taxon>
        <taxon>50 kb inversion clade</taxon>
        <taxon>dalbergioids sensu lato</taxon>
        <taxon>Dalbergieae</taxon>
        <taxon>Pterocarpus clade</taxon>
        <taxon>Stylosanthes</taxon>
    </lineage>
</organism>
<feature type="compositionally biased region" description="Basic residues" evidence="1">
    <location>
        <begin position="81"/>
        <end position="104"/>
    </location>
</feature>
<feature type="domain" description="Peptidase A2" evidence="2">
    <location>
        <begin position="371"/>
        <end position="385"/>
    </location>
</feature>
<reference evidence="3 4" key="1">
    <citation type="journal article" date="2023" name="Plants (Basel)">
        <title>Bridging the Gap: Combining Genomics and Transcriptomics Approaches to Understand Stylosanthes scabra, an Orphan Legume from the Brazilian Caatinga.</title>
        <authorList>
            <person name="Ferreira-Neto J.R.C."/>
            <person name="da Silva M.D."/>
            <person name="Binneck E."/>
            <person name="de Melo N.F."/>
            <person name="da Silva R.H."/>
            <person name="de Melo A.L.T.M."/>
            <person name="Pandolfi V."/>
            <person name="Bustamante F.O."/>
            <person name="Brasileiro-Vidal A.C."/>
            <person name="Benko-Iseppon A.M."/>
        </authorList>
    </citation>
    <scope>NUCLEOTIDE SEQUENCE [LARGE SCALE GENOMIC DNA]</scope>
    <source>
        <tissue evidence="3">Leaves</tissue>
    </source>
</reference>
<feature type="region of interest" description="Disordered" evidence="1">
    <location>
        <begin position="1"/>
        <end position="44"/>
    </location>
</feature>
<dbReference type="InterPro" id="IPR001995">
    <property type="entry name" value="Peptidase_A2_cat"/>
</dbReference>
<dbReference type="PROSITE" id="PS50175">
    <property type="entry name" value="ASP_PROT_RETROV"/>
    <property type="match status" value="1"/>
</dbReference>
<feature type="region of interest" description="Disordered" evidence="1">
    <location>
        <begin position="278"/>
        <end position="297"/>
    </location>
</feature>
<comment type="caution">
    <text evidence="3">The sequence shown here is derived from an EMBL/GenBank/DDBJ whole genome shotgun (WGS) entry which is preliminary data.</text>
</comment>
<evidence type="ECO:0000313" key="4">
    <source>
        <dbReference type="Proteomes" id="UP001341840"/>
    </source>
</evidence>
<evidence type="ECO:0000313" key="3">
    <source>
        <dbReference type="EMBL" id="MED6174939.1"/>
    </source>
</evidence>
<sequence length="385" mass="43080">MGGTQNGQPKSGGDNSGGRRSTSAFDRLGPGNPDPRPFGGIGSNDTHIIQELRHHMQAMEVEVKGLRKENVKLKNATKDLRSRRRSPRRHRSRSKSKTPPRRRERTPPRERTPLANAPHLGGDVIQATRMITRKYIERFNTECKTIDGLVDGVASLCLTNGLANDDFRRQLTTKPVWTRKDMQTKAKDFIHHEEVNRVVAATKSQQTQTASRASITEVYQQISDKGILSRARPLQGRTLNAKNKTLFCDCYDLKNPIEQAIRERKLGEFIQVIREPRNIGRERSEGPETRNPRNLRDADKTMPIVPAITGANHTEKSKSAHKKDLKILATVRSAPPQLPAITFNNKYFEHGMADSDAPMLISAGVGPGIVRRILIDTGADSNIIF</sequence>
<proteinExistence type="predicted"/>
<evidence type="ECO:0000259" key="2">
    <source>
        <dbReference type="PROSITE" id="PS50175"/>
    </source>
</evidence>